<dbReference type="EMBL" id="JAGKHQ010000015">
    <property type="protein sequence ID" value="KAG7496195.1"/>
    <property type="molecule type" value="Genomic_DNA"/>
</dbReference>
<dbReference type="Proteomes" id="UP000693946">
    <property type="component" value="Linkage Group LG3"/>
</dbReference>
<keyword evidence="2" id="KW-1185">Reference proteome</keyword>
<dbReference type="AlphaFoldDB" id="A0AAV6QTY4"/>
<gene>
    <name evidence="1" type="ORF">JOB18_014026</name>
</gene>
<name>A0AAV6QTY4_SOLSE</name>
<reference evidence="1 2" key="1">
    <citation type="journal article" date="2021" name="Sci. Rep.">
        <title>Chromosome anchoring in Senegalese sole (Solea senegalensis) reveals sex-associated markers and genome rearrangements in flatfish.</title>
        <authorList>
            <person name="Guerrero-Cozar I."/>
            <person name="Gomez-Garrido J."/>
            <person name="Berbel C."/>
            <person name="Martinez-Blanch J.F."/>
            <person name="Alioto T."/>
            <person name="Claros M.G."/>
            <person name="Gagnaire P.A."/>
            <person name="Manchado M."/>
        </authorList>
    </citation>
    <scope>NUCLEOTIDE SEQUENCE [LARGE SCALE GENOMIC DNA]</scope>
    <source>
        <strain evidence="1">Sse05_10M</strain>
    </source>
</reference>
<sequence length="73" mass="8115">MSAAALITTLHQQLSLLCEKHSHGLKAFLRIKGASDGGSFSWLRCTETRRTDLTQAPGAAYRRQQQPLGLRTY</sequence>
<accession>A0AAV6QTY4</accession>
<evidence type="ECO:0000313" key="1">
    <source>
        <dbReference type="EMBL" id="KAG7496195.1"/>
    </source>
</evidence>
<organism evidence="1 2">
    <name type="scientific">Solea senegalensis</name>
    <name type="common">Senegalese sole</name>
    <dbReference type="NCBI Taxonomy" id="28829"/>
    <lineage>
        <taxon>Eukaryota</taxon>
        <taxon>Metazoa</taxon>
        <taxon>Chordata</taxon>
        <taxon>Craniata</taxon>
        <taxon>Vertebrata</taxon>
        <taxon>Euteleostomi</taxon>
        <taxon>Actinopterygii</taxon>
        <taxon>Neopterygii</taxon>
        <taxon>Teleostei</taxon>
        <taxon>Neoteleostei</taxon>
        <taxon>Acanthomorphata</taxon>
        <taxon>Carangaria</taxon>
        <taxon>Pleuronectiformes</taxon>
        <taxon>Pleuronectoidei</taxon>
        <taxon>Soleidae</taxon>
        <taxon>Solea</taxon>
    </lineage>
</organism>
<protein>
    <submittedName>
        <fullName evidence="1">Uncharacterized protein</fullName>
    </submittedName>
</protein>
<evidence type="ECO:0000313" key="2">
    <source>
        <dbReference type="Proteomes" id="UP000693946"/>
    </source>
</evidence>
<proteinExistence type="predicted"/>
<comment type="caution">
    <text evidence="1">The sequence shown here is derived from an EMBL/GenBank/DDBJ whole genome shotgun (WGS) entry which is preliminary data.</text>
</comment>